<dbReference type="InterPro" id="IPR001949">
    <property type="entry name" value="NADH-UbQ_OxRdtase_51kDa_CS"/>
</dbReference>
<dbReference type="PANTHER" id="PTHR43578">
    <property type="entry name" value="NADH-QUINONE OXIDOREDUCTASE SUBUNIT F"/>
    <property type="match status" value="1"/>
</dbReference>
<dbReference type="EMBL" id="ANOH01000189">
    <property type="protein sequence ID" value="EMI55858.1"/>
    <property type="molecule type" value="Genomic_DNA"/>
</dbReference>
<organism evidence="7 8">
    <name type="scientific">Rhodopirellula sallentina SM41</name>
    <dbReference type="NCBI Taxonomy" id="1263870"/>
    <lineage>
        <taxon>Bacteria</taxon>
        <taxon>Pseudomonadati</taxon>
        <taxon>Planctomycetota</taxon>
        <taxon>Planctomycetia</taxon>
        <taxon>Pirellulales</taxon>
        <taxon>Pirellulaceae</taxon>
        <taxon>Rhodopirellula</taxon>
    </lineage>
</organism>
<dbReference type="Pfam" id="PF01257">
    <property type="entry name" value="2Fe-2S_thioredx"/>
    <property type="match status" value="1"/>
</dbReference>
<evidence type="ECO:0000256" key="5">
    <source>
        <dbReference type="ARBA" id="ARBA00023014"/>
    </source>
</evidence>
<comment type="similarity">
    <text evidence="1">Belongs to the complex I 51 kDa subunit family.</text>
</comment>
<evidence type="ECO:0000313" key="8">
    <source>
        <dbReference type="Proteomes" id="UP000011885"/>
    </source>
</evidence>
<dbReference type="PROSITE" id="PS00645">
    <property type="entry name" value="COMPLEX1_51K_2"/>
    <property type="match status" value="1"/>
</dbReference>
<dbReference type="PATRIC" id="fig|1263870.3.peg.2859"/>
<dbReference type="Gene3D" id="3.40.50.11540">
    <property type="entry name" value="NADH-ubiquinone oxidoreductase 51kDa subunit"/>
    <property type="match status" value="1"/>
</dbReference>
<dbReference type="AlphaFoldDB" id="M5UIK4"/>
<dbReference type="Gene3D" id="1.10.10.1590">
    <property type="entry name" value="NADH-quinone oxidoreductase subunit E"/>
    <property type="match status" value="1"/>
</dbReference>
<dbReference type="GO" id="GO:0008137">
    <property type="term" value="F:NADH dehydrogenase (ubiquinone) activity"/>
    <property type="evidence" value="ECO:0007669"/>
    <property type="project" value="InterPro"/>
</dbReference>
<comment type="caution">
    <text evidence="7">The sequence shown here is derived from an EMBL/GenBank/DDBJ whole genome shotgun (WGS) entry which is preliminary data.</text>
</comment>
<dbReference type="InterPro" id="IPR037225">
    <property type="entry name" value="Nuo51_FMN-bd_sf"/>
</dbReference>
<dbReference type="SUPFAM" id="SSF52833">
    <property type="entry name" value="Thioredoxin-like"/>
    <property type="match status" value="1"/>
</dbReference>
<dbReference type="OrthoDB" id="9761899at2"/>
<evidence type="ECO:0000256" key="1">
    <source>
        <dbReference type="ARBA" id="ARBA00007523"/>
    </source>
</evidence>
<reference evidence="7 8" key="1">
    <citation type="journal article" date="2013" name="Mar. Genomics">
        <title>Expression of sulfatases in Rhodopirellula baltica and the diversity of sulfatases in the genus Rhodopirellula.</title>
        <authorList>
            <person name="Wegner C.E."/>
            <person name="Richter-Heitmann T."/>
            <person name="Klindworth A."/>
            <person name="Klockow C."/>
            <person name="Richter M."/>
            <person name="Achstetter T."/>
            <person name="Glockner F.O."/>
            <person name="Harder J."/>
        </authorList>
    </citation>
    <scope>NUCLEOTIDE SEQUENCE [LARGE SCALE GENOMIC DNA]</scope>
    <source>
        <strain evidence="7 8">SM41</strain>
    </source>
</reference>
<dbReference type="SUPFAM" id="SSF142984">
    <property type="entry name" value="Nqo1 middle domain-like"/>
    <property type="match status" value="1"/>
</dbReference>
<evidence type="ECO:0000256" key="4">
    <source>
        <dbReference type="ARBA" id="ARBA00023004"/>
    </source>
</evidence>
<dbReference type="InterPro" id="IPR011538">
    <property type="entry name" value="Nuo51_FMN-bd"/>
</dbReference>
<name>M5UIK4_9BACT</name>
<dbReference type="Gene3D" id="3.10.20.600">
    <property type="match status" value="1"/>
</dbReference>
<evidence type="ECO:0000256" key="3">
    <source>
        <dbReference type="ARBA" id="ARBA00022723"/>
    </source>
</evidence>
<keyword evidence="3" id="KW-0479">Metal-binding</keyword>
<evidence type="ECO:0000313" key="7">
    <source>
        <dbReference type="EMBL" id="EMI55858.1"/>
    </source>
</evidence>
<dbReference type="SUPFAM" id="SSF142019">
    <property type="entry name" value="Nqo1 FMN-binding domain-like"/>
    <property type="match status" value="1"/>
</dbReference>
<dbReference type="Gene3D" id="3.40.30.10">
    <property type="entry name" value="Glutaredoxin"/>
    <property type="match status" value="1"/>
</dbReference>
<dbReference type="InterPro" id="IPR019554">
    <property type="entry name" value="Soluble_ligand-bd"/>
</dbReference>
<sequence length="586" mass="64597">MIIPALHERQHRRGYLTRTDLEEIAQECNVPLYRVNEVVSFYPHFRTSPPPTVVVNVCRDMACHLRGSVPMTEQLSAWAKQYGDEIEVCGVSCLGRCDRAPAAIVDEELHACVDYRRLQKTVDARINNRPTSPDSDWDTAKPHIGKWDIDPYGGQGNYDMVQRFVTQGGTPDDVIAALQHAGLLGMGGAGGRAYLKWSDVREAKASNGQKYVVCNADESEPGTFKDRDILMAAPHTVIEGMIIAGLVVGANRGWIYVRHEYPEQIKRCREEIKRAEEIGALGNGIFGSRSNMTLEVFPSPGGYICGEQTALIEAMEDKRAEPRNRPPELMTNGLHDQPTLLSNVETFAWVPAILKDSGDWFARQGERDTALTRDVADRIRGKRLFSISGDVNNPGVYEVPTGISLGELIDKHCDGMLDGQAIAAVALSGPSGGLLPPRIPIEHLNRRAIEKIVDDTVTHIDVRDIPLDIQVSRALGYMLGAGIVVYGDRCDVLAEAVANSRFYRNESCGKCVPCRLGSKKITDMGERLLSAEIDLVELGTMYPVIDELSSVMQATSICGLGQVASNPLFTFLKYFPELAEEACRNR</sequence>
<dbReference type="InterPro" id="IPR041921">
    <property type="entry name" value="NuoE_N"/>
</dbReference>
<dbReference type="GO" id="GO:0010181">
    <property type="term" value="F:FMN binding"/>
    <property type="evidence" value="ECO:0007669"/>
    <property type="project" value="InterPro"/>
</dbReference>
<evidence type="ECO:0000256" key="2">
    <source>
        <dbReference type="ARBA" id="ARBA00022485"/>
    </source>
</evidence>
<dbReference type="Gene3D" id="1.20.1440.230">
    <property type="entry name" value="NADH-ubiquinone oxidoreductase 51kDa subunit, iron-sulphur binding domain"/>
    <property type="match status" value="1"/>
</dbReference>
<proteinExistence type="inferred from homology"/>
<dbReference type="GO" id="GO:0051539">
    <property type="term" value="F:4 iron, 4 sulfur cluster binding"/>
    <property type="evidence" value="ECO:0007669"/>
    <property type="project" value="UniProtKB-KW"/>
</dbReference>
<gene>
    <name evidence="7" type="ORF">RSSM_02690</name>
</gene>
<protein>
    <submittedName>
        <fullName evidence="7">Respiratory-chain NADH dehydrogenase domain 51 kDa subunit</fullName>
    </submittedName>
</protein>
<keyword evidence="8" id="KW-1185">Reference proteome</keyword>
<dbReference type="Pfam" id="PF10589">
    <property type="entry name" value="NADH_4Fe-4S"/>
    <property type="match status" value="1"/>
</dbReference>
<keyword evidence="4" id="KW-0408">Iron</keyword>
<dbReference type="SUPFAM" id="SSF140490">
    <property type="entry name" value="Nqo1C-terminal domain-like"/>
    <property type="match status" value="1"/>
</dbReference>
<dbReference type="InterPro" id="IPR036249">
    <property type="entry name" value="Thioredoxin-like_sf"/>
</dbReference>
<dbReference type="InterPro" id="IPR037207">
    <property type="entry name" value="Nuop51_4Fe4S-bd_sf"/>
</dbReference>
<dbReference type="GO" id="GO:0046872">
    <property type="term" value="F:metal ion binding"/>
    <property type="evidence" value="ECO:0007669"/>
    <property type="project" value="UniProtKB-KW"/>
</dbReference>
<accession>M5UIK4</accession>
<dbReference type="Pfam" id="PF10531">
    <property type="entry name" value="SLBB"/>
    <property type="match status" value="1"/>
</dbReference>
<dbReference type="Pfam" id="PF01512">
    <property type="entry name" value="Complex1_51K"/>
    <property type="match status" value="1"/>
</dbReference>
<dbReference type="RefSeq" id="WP_008678775.1">
    <property type="nucleotide sequence ID" value="NZ_ANOH01000189.1"/>
</dbReference>
<dbReference type="InterPro" id="IPR019575">
    <property type="entry name" value="Nuop51_4Fe4S-bd"/>
</dbReference>
<feature type="domain" description="NADH-ubiquinone oxidoreductase 51kDa subunit iron-sulphur binding" evidence="6">
    <location>
        <begin position="493"/>
        <end position="538"/>
    </location>
</feature>
<keyword evidence="5" id="KW-0411">Iron-sulfur</keyword>
<dbReference type="PANTHER" id="PTHR43578:SF3">
    <property type="entry name" value="NADH-QUINONE OXIDOREDUCTASE SUBUNIT F"/>
    <property type="match status" value="1"/>
</dbReference>
<dbReference type="SMART" id="SM00928">
    <property type="entry name" value="NADH_4Fe-4S"/>
    <property type="match status" value="1"/>
</dbReference>
<keyword evidence="2" id="KW-0004">4Fe-4S</keyword>
<evidence type="ECO:0000259" key="6">
    <source>
        <dbReference type="SMART" id="SM00928"/>
    </source>
</evidence>
<dbReference type="Proteomes" id="UP000011885">
    <property type="component" value="Unassembled WGS sequence"/>
</dbReference>